<proteinExistence type="predicted"/>
<organism evidence="4">
    <name type="scientific">Fopius arisanus</name>
    <dbReference type="NCBI Taxonomy" id="64838"/>
    <lineage>
        <taxon>Eukaryota</taxon>
        <taxon>Metazoa</taxon>
        <taxon>Ecdysozoa</taxon>
        <taxon>Arthropoda</taxon>
        <taxon>Hexapoda</taxon>
        <taxon>Insecta</taxon>
        <taxon>Pterygota</taxon>
        <taxon>Neoptera</taxon>
        <taxon>Endopterygota</taxon>
        <taxon>Hymenoptera</taxon>
        <taxon>Apocrita</taxon>
        <taxon>Ichneumonoidea</taxon>
        <taxon>Braconidae</taxon>
        <taxon>Opiinae</taxon>
        <taxon>Fopius</taxon>
    </lineage>
</organism>
<dbReference type="InterPro" id="IPR032675">
    <property type="entry name" value="LRR_dom_sf"/>
</dbReference>
<dbReference type="EMBL" id="GBYB01004326">
    <property type="protein sequence ID" value="JAG74093.1"/>
    <property type="molecule type" value="Transcribed_RNA"/>
</dbReference>
<sequence>METSATFVVLICALVSSLIEANSNYDGTFKYCKKTGPTSEICKPWDSSAVVEIETEDVYEEGIPTLNLYFKEDSFQKFRKLNLTEGAYKRFNISTSLVFDGVNIDGASGPFINQDKVKAISLMNNGLQEFPRDFFRGISNLIYVHVSHQYFPTLSKHMFSEISNNILTLRLMHNSVTNIEAEAFSNFRKLKNLMLSNNELTELQPNMFIGLDNLLALDLDRNKIITIQPGTFGSLLKLRWLFLRDNLFESLPDDIFTGLGLQLLSFSGNWTEHRCQSLFEHLDQLRLGTCGHIIIRKHKSAMRL</sequence>
<dbReference type="PANTHER" id="PTHR45712">
    <property type="entry name" value="AGAP008170-PA"/>
    <property type="match status" value="1"/>
</dbReference>
<feature type="signal peptide" evidence="3">
    <location>
        <begin position="1"/>
        <end position="21"/>
    </location>
</feature>
<evidence type="ECO:0000256" key="3">
    <source>
        <dbReference type="SAM" id="SignalP"/>
    </source>
</evidence>
<dbReference type="Pfam" id="PF13855">
    <property type="entry name" value="LRR_8"/>
    <property type="match status" value="1"/>
</dbReference>
<dbReference type="AlphaFoldDB" id="A0A0C9QBV7"/>
<dbReference type="InterPro" id="IPR003591">
    <property type="entry name" value="Leu-rich_rpt_typical-subtyp"/>
</dbReference>
<keyword evidence="1" id="KW-0433">Leucine-rich repeat</keyword>
<evidence type="ECO:0000256" key="2">
    <source>
        <dbReference type="ARBA" id="ARBA00022737"/>
    </source>
</evidence>
<accession>A0A0C9QBV7</accession>
<dbReference type="SMART" id="SM00369">
    <property type="entry name" value="LRR_TYP"/>
    <property type="match status" value="3"/>
</dbReference>
<keyword evidence="3" id="KW-0732">Signal</keyword>
<name>A0A0C9QBV7_9HYME</name>
<dbReference type="Gene3D" id="3.80.10.10">
    <property type="entry name" value="Ribonuclease Inhibitor"/>
    <property type="match status" value="1"/>
</dbReference>
<evidence type="ECO:0000313" key="5">
    <source>
        <dbReference type="EMBL" id="JAG74093.1"/>
    </source>
</evidence>
<keyword evidence="2" id="KW-0677">Repeat</keyword>
<dbReference type="InterPro" id="IPR050333">
    <property type="entry name" value="SLRP"/>
</dbReference>
<dbReference type="EMBL" id="GBYB01000719">
    <property type="protein sequence ID" value="JAG70486.1"/>
    <property type="molecule type" value="Transcribed_RNA"/>
</dbReference>
<protein>
    <submittedName>
        <fullName evidence="4">Igfals_0 protein</fullName>
    </submittedName>
    <submittedName>
        <fullName evidence="5">Igfals_2 protein</fullName>
    </submittedName>
</protein>
<dbReference type="SUPFAM" id="SSF52058">
    <property type="entry name" value="L domain-like"/>
    <property type="match status" value="1"/>
</dbReference>
<dbReference type="InterPro" id="IPR001611">
    <property type="entry name" value="Leu-rich_rpt"/>
</dbReference>
<reference evidence="4" key="1">
    <citation type="submission" date="2015-01" db="EMBL/GenBank/DDBJ databases">
        <title>Transcriptome Assembly of Fopius arisanus.</title>
        <authorList>
            <person name="Geib S."/>
        </authorList>
    </citation>
    <scope>NUCLEOTIDE SEQUENCE</scope>
</reference>
<dbReference type="FunFam" id="3.80.10.10:FF:000732">
    <property type="entry name" value="GD11101"/>
    <property type="match status" value="1"/>
</dbReference>
<dbReference type="PANTHER" id="PTHR45712:SF22">
    <property type="entry name" value="INSULIN-LIKE GROWTH FACTOR-BINDING PROTEIN COMPLEX ACID LABILE SUBUNIT"/>
    <property type="match status" value="1"/>
</dbReference>
<gene>
    <name evidence="4" type="primary">Igfals_0</name>
    <name evidence="5" type="synonym">Igfals_2</name>
    <name evidence="4" type="ORF">g.32682</name>
    <name evidence="5" type="ORF">g.32686</name>
</gene>
<evidence type="ECO:0000256" key="1">
    <source>
        <dbReference type="ARBA" id="ARBA00022614"/>
    </source>
</evidence>
<feature type="chain" id="PRO_5007394629" evidence="3">
    <location>
        <begin position="22"/>
        <end position="304"/>
    </location>
</feature>
<evidence type="ECO:0000313" key="4">
    <source>
        <dbReference type="EMBL" id="JAG70486.1"/>
    </source>
</evidence>